<keyword evidence="3" id="KW-1185">Reference proteome</keyword>
<evidence type="ECO:0000256" key="1">
    <source>
        <dbReference type="SAM" id="MobiDB-lite"/>
    </source>
</evidence>
<evidence type="ECO:0000313" key="3">
    <source>
        <dbReference type="Proteomes" id="UP000003163"/>
    </source>
</evidence>
<dbReference type="HOGENOM" id="CLU_1906706_0_0_1"/>
<feature type="region of interest" description="Disordered" evidence="1">
    <location>
        <begin position="113"/>
        <end position="133"/>
    </location>
</feature>
<proteinExistence type="predicted"/>
<name>J9D792_EDHAE</name>
<sequence>MKSILNPRMCKSSEKSLKTSKKLRFSRIFFLFSFFMIIFNRINCTKNIDKNGNDQNSGLIEQENKLHLNTKNNYSDLLKHEFFGLVNFNTPIQNHHWRPNSNFFNNENPINAMNDSKSRISKNTKCTSATTSK</sequence>
<dbReference type="Proteomes" id="UP000003163">
    <property type="component" value="Unassembled WGS sequence"/>
</dbReference>
<organism evidence="2 3">
    <name type="scientific">Edhazardia aedis (strain USNM 41457)</name>
    <name type="common">Microsporidian parasite</name>
    <dbReference type="NCBI Taxonomy" id="1003232"/>
    <lineage>
        <taxon>Eukaryota</taxon>
        <taxon>Fungi</taxon>
        <taxon>Fungi incertae sedis</taxon>
        <taxon>Microsporidia</taxon>
        <taxon>Edhazardia</taxon>
    </lineage>
</organism>
<dbReference type="AlphaFoldDB" id="J9D792"/>
<comment type="caution">
    <text evidence="2">The sequence shown here is derived from an EMBL/GenBank/DDBJ whole genome shotgun (WGS) entry which is preliminary data.</text>
</comment>
<accession>J9D792</accession>
<dbReference type="InParanoid" id="J9D792"/>
<evidence type="ECO:0000313" key="2">
    <source>
        <dbReference type="EMBL" id="EJW03399.1"/>
    </source>
</evidence>
<reference evidence="3" key="2">
    <citation type="submission" date="2015-07" db="EMBL/GenBank/DDBJ databases">
        <title>Contrasting host-pathogen interactions and genome evolution in two generalist and specialist microsporidian pathogens of mosquitoes.</title>
        <authorList>
            <consortium name="The Broad Institute Genomics Platform"/>
            <consortium name="The Broad Institute Genome Sequencing Center for Infectious Disease"/>
            <person name="Cuomo C.A."/>
            <person name="Sanscrainte N.D."/>
            <person name="Goldberg J.M."/>
            <person name="Heiman D."/>
            <person name="Young S."/>
            <person name="Zeng Q."/>
            <person name="Becnel J.J."/>
            <person name="Birren B.W."/>
        </authorList>
    </citation>
    <scope>NUCLEOTIDE SEQUENCE [LARGE SCALE GENOMIC DNA]</scope>
    <source>
        <strain evidence="3">USNM 41457</strain>
    </source>
</reference>
<dbReference type="EMBL" id="AFBI03000038">
    <property type="protein sequence ID" value="EJW03399.1"/>
    <property type="molecule type" value="Genomic_DNA"/>
</dbReference>
<gene>
    <name evidence="2" type="ORF">EDEG_02256</name>
</gene>
<feature type="compositionally biased region" description="Polar residues" evidence="1">
    <location>
        <begin position="121"/>
        <end position="133"/>
    </location>
</feature>
<protein>
    <submittedName>
        <fullName evidence="2">Uncharacterized protein</fullName>
    </submittedName>
</protein>
<reference evidence="2 3" key="1">
    <citation type="submission" date="2011-08" db="EMBL/GenBank/DDBJ databases">
        <authorList>
            <person name="Liu Z.J."/>
            <person name="Shi F.L."/>
            <person name="Lu J.Q."/>
            <person name="Li M."/>
            <person name="Wang Z.L."/>
        </authorList>
    </citation>
    <scope>NUCLEOTIDE SEQUENCE [LARGE SCALE GENOMIC DNA]</scope>
    <source>
        <strain evidence="2 3">USNM 41457</strain>
    </source>
</reference>
<dbReference type="VEuPathDB" id="MicrosporidiaDB:EDEG_02256"/>